<comment type="similarity">
    <text evidence="5">Belongs to the bacterial ribosomal protein bL25 family. CTC subfamily.</text>
</comment>
<name>A0A1G2LQB2_9BACT</name>
<comment type="subunit">
    <text evidence="5">Part of the 50S ribosomal subunit; part of the 5S rRNA/L5/L18/L25 subcomplex. Contacts the 5S rRNA. Binds to the 5S rRNA independently of L5 and L18.</text>
</comment>
<evidence type="ECO:0000256" key="3">
    <source>
        <dbReference type="ARBA" id="ARBA00022980"/>
    </source>
</evidence>
<proteinExistence type="inferred from homology"/>
<dbReference type="Gene3D" id="2.170.120.20">
    <property type="entry name" value="Ribosomal protein L25, beta domain"/>
    <property type="match status" value="1"/>
</dbReference>
<dbReference type="GO" id="GO:0022625">
    <property type="term" value="C:cytosolic large ribosomal subunit"/>
    <property type="evidence" value="ECO:0007669"/>
    <property type="project" value="TreeGrafter"/>
</dbReference>
<evidence type="ECO:0000259" key="7">
    <source>
        <dbReference type="Pfam" id="PF01386"/>
    </source>
</evidence>
<dbReference type="HAMAP" id="MF_01334">
    <property type="entry name" value="Ribosomal_bL25_CTC"/>
    <property type="match status" value="1"/>
</dbReference>
<dbReference type="CDD" id="cd00495">
    <property type="entry name" value="Ribosomal_L25_TL5_CTC"/>
    <property type="match status" value="1"/>
</dbReference>
<reference evidence="9 10" key="1">
    <citation type="journal article" date="2016" name="Nat. Commun.">
        <title>Thousands of microbial genomes shed light on interconnected biogeochemical processes in an aquifer system.</title>
        <authorList>
            <person name="Anantharaman K."/>
            <person name="Brown C.T."/>
            <person name="Hug L.A."/>
            <person name="Sharon I."/>
            <person name="Castelle C.J."/>
            <person name="Probst A.J."/>
            <person name="Thomas B.C."/>
            <person name="Singh A."/>
            <person name="Wilkins M.J."/>
            <person name="Karaoz U."/>
            <person name="Brodie E.L."/>
            <person name="Williams K.H."/>
            <person name="Hubbard S.S."/>
            <person name="Banfield J.F."/>
        </authorList>
    </citation>
    <scope>NUCLEOTIDE SEQUENCE [LARGE SCALE GENOMIC DNA]</scope>
</reference>
<evidence type="ECO:0000313" key="10">
    <source>
        <dbReference type="Proteomes" id="UP000177171"/>
    </source>
</evidence>
<feature type="region of interest" description="Disordered" evidence="6">
    <location>
        <begin position="203"/>
        <end position="226"/>
    </location>
</feature>
<evidence type="ECO:0000313" key="9">
    <source>
        <dbReference type="EMBL" id="OHA12991.1"/>
    </source>
</evidence>
<dbReference type="SUPFAM" id="SSF50715">
    <property type="entry name" value="Ribosomal protein L25-like"/>
    <property type="match status" value="1"/>
</dbReference>
<dbReference type="NCBIfam" id="TIGR00731">
    <property type="entry name" value="bL25_bact_ctc"/>
    <property type="match status" value="1"/>
</dbReference>
<evidence type="ECO:0000256" key="4">
    <source>
        <dbReference type="ARBA" id="ARBA00023274"/>
    </source>
</evidence>
<dbReference type="EMBL" id="MHQY01000036">
    <property type="protein sequence ID" value="OHA12991.1"/>
    <property type="molecule type" value="Genomic_DNA"/>
</dbReference>
<dbReference type="InterPro" id="IPR001021">
    <property type="entry name" value="Ribosomal_bL25_long"/>
</dbReference>
<evidence type="ECO:0000259" key="8">
    <source>
        <dbReference type="Pfam" id="PF14693"/>
    </source>
</evidence>
<evidence type="ECO:0000256" key="2">
    <source>
        <dbReference type="ARBA" id="ARBA00022884"/>
    </source>
</evidence>
<gene>
    <name evidence="5" type="primary">rplY</name>
    <name evidence="5" type="synonym">ctc</name>
    <name evidence="9" type="ORF">A3G49_00490</name>
</gene>
<accession>A0A1G2LQB2</accession>
<keyword evidence="3 5" id="KW-0689">Ribosomal protein</keyword>
<keyword evidence="1 5" id="KW-0699">rRNA-binding</keyword>
<dbReference type="InterPro" id="IPR037121">
    <property type="entry name" value="Ribosomal_bL25_C"/>
</dbReference>
<dbReference type="Pfam" id="PF01386">
    <property type="entry name" value="Ribosomal_L25p"/>
    <property type="match status" value="1"/>
</dbReference>
<dbReference type="Pfam" id="PF14693">
    <property type="entry name" value="Ribosomal_TL5_C"/>
    <property type="match status" value="1"/>
</dbReference>
<evidence type="ECO:0000256" key="5">
    <source>
        <dbReference type="HAMAP-Rule" id="MF_01334"/>
    </source>
</evidence>
<protein>
    <recommendedName>
        <fullName evidence="5">Large ribosomal subunit protein bL25</fullName>
    </recommendedName>
    <alternativeName>
        <fullName evidence="5">General stress protein CTC</fullName>
    </alternativeName>
</protein>
<comment type="function">
    <text evidence="5">This is one of the proteins that binds to the 5S RNA in the ribosome where it forms part of the central protuberance.</text>
</comment>
<dbReference type="Gene3D" id="2.40.240.10">
    <property type="entry name" value="Ribosomal Protein L25, Chain P"/>
    <property type="match status" value="1"/>
</dbReference>
<feature type="domain" description="Large ribosomal subunit protein bL25 L25" evidence="7">
    <location>
        <begin position="4"/>
        <end position="89"/>
    </location>
</feature>
<dbReference type="InterPro" id="IPR020056">
    <property type="entry name" value="Rbsml_bL25/Gln-tRNA_synth_N"/>
</dbReference>
<dbReference type="InterPro" id="IPR011035">
    <property type="entry name" value="Ribosomal_bL25/Gln-tRNA_synth"/>
</dbReference>
<keyword evidence="2 5" id="KW-0694">RNA-binding</keyword>
<dbReference type="GO" id="GO:0008097">
    <property type="term" value="F:5S rRNA binding"/>
    <property type="evidence" value="ECO:0007669"/>
    <property type="project" value="InterPro"/>
</dbReference>
<dbReference type="PANTHER" id="PTHR33284">
    <property type="entry name" value="RIBOSOMAL PROTEIN L25/GLN-TRNA SYNTHETASE, ANTI-CODON-BINDING DOMAIN-CONTAINING PROTEIN"/>
    <property type="match status" value="1"/>
</dbReference>
<dbReference type="InterPro" id="IPR020930">
    <property type="entry name" value="Ribosomal_uL5_bac-type"/>
</dbReference>
<feature type="domain" description="Large ribosomal subunit protein bL25 beta" evidence="8">
    <location>
        <begin position="97"/>
        <end position="182"/>
    </location>
</feature>
<comment type="caution">
    <text evidence="9">The sequence shown here is derived from an EMBL/GenBank/DDBJ whole genome shotgun (WGS) entry which is preliminary data.</text>
</comment>
<dbReference type="GO" id="GO:0003735">
    <property type="term" value="F:structural constituent of ribosome"/>
    <property type="evidence" value="ECO:0007669"/>
    <property type="project" value="InterPro"/>
</dbReference>
<dbReference type="Proteomes" id="UP000177171">
    <property type="component" value="Unassembled WGS sequence"/>
</dbReference>
<dbReference type="AlphaFoldDB" id="A0A1G2LQB2"/>
<dbReference type="InterPro" id="IPR029751">
    <property type="entry name" value="Ribosomal_L25_dom"/>
</dbReference>
<dbReference type="InterPro" id="IPR020057">
    <property type="entry name" value="Ribosomal_bL25_b-dom"/>
</dbReference>
<sequence length="226" mass="25236">MQQLSAKLRNLLGKKVKNLRREGFLPAVVYGENVPSQSIAVPFKDFEKVYKEAGESTLVTLEVDGKSYNVLINDIAHDPLRGKPLHADFYAVRMDKEIRTKVPVEFFGESPAVKNESGILVKVMQELEIEALPKNLPHELRVDLSGLQKFEDRLLVKNILLPNGVKILAGTEEIIALVEPPRSETELEELKKAEAAPGTVAEVKTEKEVKAEKKTEEAVEEEAVKK</sequence>
<dbReference type="GO" id="GO:0006412">
    <property type="term" value="P:translation"/>
    <property type="evidence" value="ECO:0007669"/>
    <property type="project" value="UniProtKB-UniRule"/>
</dbReference>
<keyword evidence="4 5" id="KW-0687">Ribonucleoprotein</keyword>
<evidence type="ECO:0000256" key="1">
    <source>
        <dbReference type="ARBA" id="ARBA00022730"/>
    </source>
</evidence>
<dbReference type="PANTHER" id="PTHR33284:SF1">
    <property type="entry name" value="RIBOSOMAL PROTEIN L25_GLN-TRNA SYNTHETASE, ANTI-CODON-BINDING DOMAIN-CONTAINING PROTEIN"/>
    <property type="match status" value="1"/>
</dbReference>
<organism evidence="9 10">
    <name type="scientific">Candidatus Sungbacteria bacterium RIFCSPLOWO2_12_FULL_41_11</name>
    <dbReference type="NCBI Taxonomy" id="1802286"/>
    <lineage>
        <taxon>Bacteria</taxon>
        <taxon>Candidatus Sungiibacteriota</taxon>
    </lineage>
</organism>
<evidence type="ECO:0000256" key="6">
    <source>
        <dbReference type="SAM" id="MobiDB-lite"/>
    </source>
</evidence>